<keyword evidence="2" id="KW-1185">Reference proteome</keyword>
<dbReference type="RefSeq" id="WP_075365894.1">
    <property type="nucleotide sequence ID" value="NZ_MLBF01000030.1"/>
</dbReference>
<dbReference type="EMBL" id="MLBF01000030">
    <property type="protein sequence ID" value="OLN29700.1"/>
    <property type="molecule type" value="Genomic_DNA"/>
</dbReference>
<dbReference type="Proteomes" id="UP000186102">
    <property type="component" value="Unassembled WGS sequence"/>
</dbReference>
<dbReference type="STRING" id="1888891.DSOL_3406"/>
<proteinExistence type="predicted"/>
<reference evidence="1 2" key="1">
    <citation type="submission" date="2016-09" db="EMBL/GenBank/DDBJ databases">
        <title>Complete genome of Desulfosporosinus sp. OL.</title>
        <authorList>
            <person name="Mardanov A."/>
            <person name="Beletsky A."/>
            <person name="Panova A."/>
            <person name="Karnachuk O."/>
            <person name="Ravin N."/>
        </authorList>
    </citation>
    <scope>NUCLEOTIDE SEQUENCE [LARGE SCALE GENOMIC DNA]</scope>
    <source>
        <strain evidence="1 2">OL</strain>
    </source>
</reference>
<protein>
    <submittedName>
        <fullName evidence="1">Uncharacterized protein</fullName>
    </submittedName>
</protein>
<evidence type="ECO:0000313" key="1">
    <source>
        <dbReference type="EMBL" id="OLN29700.1"/>
    </source>
</evidence>
<gene>
    <name evidence="1" type="ORF">DSOL_3406</name>
</gene>
<evidence type="ECO:0000313" key="2">
    <source>
        <dbReference type="Proteomes" id="UP000186102"/>
    </source>
</evidence>
<name>A0A1Q8QQW1_9FIRM</name>
<accession>A0A1Q8QQW1</accession>
<organism evidence="1 2">
    <name type="scientific">Desulfosporosinus metallidurans</name>
    <dbReference type="NCBI Taxonomy" id="1888891"/>
    <lineage>
        <taxon>Bacteria</taxon>
        <taxon>Bacillati</taxon>
        <taxon>Bacillota</taxon>
        <taxon>Clostridia</taxon>
        <taxon>Eubacteriales</taxon>
        <taxon>Desulfitobacteriaceae</taxon>
        <taxon>Desulfosporosinus</taxon>
    </lineage>
</organism>
<sequence>MIVAHERDVKRLKLEGDSLKNVHKKVLISPQEGWEGHVMRVFDLDVAPHYLHLNGKRDPSFRWNRSVGHK</sequence>
<dbReference type="AlphaFoldDB" id="A0A1Q8QQW1"/>
<comment type="caution">
    <text evidence="1">The sequence shown here is derived from an EMBL/GenBank/DDBJ whole genome shotgun (WGS) entry which is preliminary data.</text>
</comment>